<comment type="caution">
    <text evidence="2">The sequence shown here is derived from an EMBL/GenBank/DDBJ whole genome shotgun (WGS) entry which is preliminary data.</text>
</comment>
<name>A0A4V5ZXX6_STECR</name>
<organism evidence="2 3">
    <name type="scientific">Steinernema carpocapsae</name>
    <name type="common">Entomopathogenic nematode</name>
    <dbReference type="NCBI Taxonomy" id="34508"/>
    <lineage>
        <taxon>Eukaryota</taxon>
        <taxon>Metazoa</taxon>
        <taxon>Ecdysozoa</taxon>
        <taxon>Nematoda</taxon>
        <taxon>Chromadorea</taxon>
        <taxon>Rhabditida</taxon>
        <taxon>Tylenchina</taxon>
        <taxon>Panagrolaimomorpha</taxon>
        <taxon>Strongyloidoidea</taxon>
        <taxon>Steinernematidae</taxon>
        <taxon>Steinernema</taxon>
    </lineage>
</organism>
<reference evidence="2 3" key="1">
    <citation type="journal article" date="2015" name="Genome Biol.">
        <title>Comparative genomics of Steinernema reveals deeply conserved gene regulatory networks.</title>
        <authorList>
            <person name="Dillman A.R."/>
            <person name="Macchietto M."/>
            <person name="Porter C.F."/>
            <person name="Rogers A."/>
            <person name="Williams B."/>
            <person name="Antoshechkin I."/>
            <person name="Lee M.M."/>
            <person name="Goodwin Z."/>
            <person name="Lu X."/>
            <person name="Lewis E.E."/>
            <person name="Goodrich-Blair H."/>
            <person name="Stock S.P."/>
            <person name="Adams B.J."/>
            <person name="Sternberg P.W."/>
            <person name="Mortazavi A."/>
        </authorList>
    </citation>
    <scope>NUCLEOTIDE SEQUENCE [LARGE SCALE GENOMIC DNA]</scope>
    <source>
        <strain evidence="2 3">ALL</strain>
    </source>
</reference>
<feature type="signal peptide" evidence="1">
    <location>
        <begin position="1"/>
        <end position="23"/>
    </location>
</feature>
<dbReference type="EMBL" id="AZBU02000011">
    <property type="protein sequence ID" value="TKR61485.1"/>
    <property type="molecule type" value="Genomic_DNA"/>
</dbReference>
<reference evidence="2 3" key="2">
    <citation type="journal article" date="2019" name="G3 (Bethesda)">
        <title>Hybrid Assembly of the Genome of the Entomopathogenic Nematode Steinernema carpocapsae Identifies the X-Chromosome.</title>
        <authorList>
            <person name="Serra L."/>
            <person name="Macchietto M."/>
            <person name="Macias-Munoz A."/>
            <person name="McGill C.J."/>
            <person name="Rodriguez I.M."/>
            <person name="Rodriguez B."/>
            <person name="Murad R."/>
            <person name="Mortazavi A."/>
        </authorList>
    </citation>
    <scope>NUCLEOTIDE SEQUENCE [LARGE SCALE GENOMIC DNA]</scope>
    <source>
        <strain evidence="2 3">ALL</strain>
    </source>
</reference>
<evidence type="ECO:0000313" key="2">
    <source>
        <dbReference type="EMBL" id="TKR61485.1"/>
    </source>
</evidence>
<sequence length="86" mass="9094">MSLKTLFALVFLLVVLATFQVQARPEFNATEALELLQVEQEPAALDSSPTSIATRSATRETAGCPMVQAAATSADAPDAANLPFRT</sequence>
<gene>
    <name evidence="2" type="ORF">L596_028589</name>
</gene>
<protein>
    <submittedName>
        <fullName evidence="2">Uncharacterized protein</fullName>
    </submittedName>
</protein>
<evidence type="ECO:0000313" key="3">
    <source>
        <dbReference type="Proteomes" id="UP000298663"/>
    </source>
</evidence>
<dbReference type="Proteomes" id="UP000298663">
    <property type="component" value="Unassembled WGS sequence"/>
</dbReference>
<evidence type="ECO:0000256" key="1">
    <source>
        <dbReference type="SAM" id="SignalP"/>
    </source>
</evidence>
<keyword evidence="3" id="KW-1185">Reference proteome</keyword>
<proteinExistence type="predicted"/>
<dbReference type="AlphaFoldDB" id="A0A4V5ZXX6"/>
<feature type="chain" id="PRO_5020231071" evidence="1">
    <location>
        <begin position="24"/>
        <end position="86"/>
    </location>
</feature>
<keyword evidence="1" id="KW-0732">Signal</keyword>
<accession>A0A4V5ZXX6</accession>